<feature type="region of interest" description="Disordered" evidence="1">
    <location>
        <begin position="1"/>
        <end position="28"/>
    </location>
</feature>
<dbReference type="InterPro" id="IPR043835">
    <property type="entry name" value="DUF5811"/>
</dbReference>
<dbReference type="Proteomes" id="UP000054387">
    <property type="component" value="Unassembled WGS sequence"/>
</dbReference>
<dbReference type="Pfam" id="PF19128">
    <property type="entry name" value="DUF5811"/>
    <property type="match status" value="1"/>
</dbReference>
<evidence type="ECO:0000256" key="1">
    <source>
        <dbReference type="SAM" id="MobiDB-lite"/>
    </source>
</evidence>
<gene>
    <name evidence="2" type="ORF">AUR64_14075</name>
</gene>
<reference evidence="2 3" key="1">
    <citation type="submission" date="2015-12" db="EMBL/GenBank/DDBJ databases">
        <title>Haloprofundus marisrubri gen. nov., sp. nov., an extremely halophilic archaeon isolated from the Discovery deep brine-seawater interface in the Red Sea.</title>
        <authorList>
            <person name="Zhang G."/>
            <person name="Stingl U."/>
            <person name="Rashid M."/>
        </authorList>
    </citation>
    <scope>NUCLEOTIDE SEQUENCE [LARGE SCALE GENOMIC DNA]</scope>
    <source>
        <strain evidence="2 3">SB9</strain>
    </source>
</reference>
<evidence type="ECO:0000313" key="2">
    <source>
        <dbReference type="EMBL" id="KTG08933.1"/>
    </source>
</evidence>
<proteinExistence type="predicted"/>
<dbReference type="RefSeq" id="WP_058582086.1">
    <property type="nucleotide sequence ID" value="NZ_LOPU01000029.1"/>
</dbReference>
<organism evidence="2 3">
    <name type="scientific">Haloprofundus marisrubri</name>
    <dbReference type="NCBI Taxonomy" id="1514971"/>
    <lineage>
        <taxon>Archaea</taxon>
        <taxon>Methanobacteriati</taxon>
        <taxon>Methanobacteriota</taxon>
        <taxon>Stenosarchaea group</taxon>
        <taxon>Halobacteria</taxon>
        <taxon>Halobacteriales</taxon>
        <taxon>Haloferacaceae</taxon>
        <taxon>Haloprofundus</taxon>
    </lineage>
</organism>
<protein>
    <submittedName>
        <fullName evidence="2">Uncharacterized protein</fullName>
    </submittedName>
</protein>
<evidence type="ECO:0000313" key="3">
    <source>
        <dbReference type="Proteomes" id="UP000054387"/>
    </source>
</evidence>
<sequence length="127" mass="13211">MNGNTPFAGVPDAVDTDQPNLSAELTGDQKQQLRRAVASIVAQTREYLPEGYAIGSELSYDSNGPRATVAVHPPAGHAVSAGFNPDTDDLESGLDDEDRREVARGLAASAAMQVMAAVGDGMTPTAR</sequence>
<comment type="caution">
    <text evidence="2">The sequence shown here is derived from an EMBL/GenBank/DDBJ whole genome shotgun (WGS) entry which is preliminary data.</text>
</comment>
<dbReference type="STRING" id="1514971.AUR64_14075"/>
<keyword evidence="3" id="KW-1185">Reference proteome</keyword>
<accession>A0A0W1R7V2</accession>
<dbReference type="AlphaFoldDB" id="A0A0W1R7V2"/>
<name>A0A0W1R7V2_9EURY</name>
<dbReference type="OrthoDB" id="201266at2157"/>
<dbReference type="EMBL" id="LOPU01000029">
    <property type="protein sequence ID" value="KTG08933.1"/>
    <property type="molecule type" value="Genomic_DNA"/>
</dbReference>